<dbReference type="GO" id="GO:0006952">
    <property type="term" value="P:defense response"/>
    <property type="evidence" value="ECO:0007669"/>
    <property type="project" value="UniProtKB-KW"/>
</dbReference>
<dbReference type="PANTHER" id="PTHR36766:SF64">
    <property type="entry name" value="OS12G0206100 PROTEIN"/>
    <property type="match status" value="1"/>
</dbReference>
<evidence type="ECO:0000256" key="3">
    <source>
        <dbReference type="ARBA" id="ARBA00022821"/>
    </source>
</evidence>
<dbReference type="Pfam" id="PF23559">
    <property type="entry name" value="WHD_DRP"/>
    <property type="match status" value="1"/>
</dbReference>
<proteinExistence type="predicted"/>
<evidence type="ECO:0000256" key="4">
    <source>
        <dbReference type="SAM" id="MobiDB-lite"/>
    </source>
</evidence>
<accession>A0A9R0YYA6</accession>
<feature type="domain" description="NB-ARC" evidence="5">
    <location>
        <begin position="297"/>
        <end position="472"/>
    </location>
</feature>
<keyword evidence="2" id="KW-0677">Repeat</keyword>
<dbReference type="Gene3D" id="3.40.50.300">
    <property type="entry name" value="P-loop containing nucleotide triphosphate hydrolases"/>
    <property type="match status" value="1"/>
</dbReference>
<dbReference type="InterPro" id="IPR036388">
    <property type="entry name" value="WH-like_DNA-bd_sf"/>
</dbReference>
<dbReference type="InterPro" id="IPR032675">
    <property type="entry name" value="LRR_dom_sf"/>
</dbReference>
<dbReference type="Gene3D" id="1.10.10.10">
    <property type="entry name" value="Winged helix-like DNA-binding domain superfamily/Winged helix DNA-binding domain"/>
    <property type="match status" value="1"/>
</dbReference>
<dbReference type="EMBL" id="LT934122">
    <property type="protein sequence ID" value="VAI64012.1"/>
    <property type="molecule type" value="Genomic_DNA"/>
</dbReference>
<dbReference type="InterPro" id="IPR056789">
    <property type="entry name" value="LRR_R13L1-DRL21"/>
</dbReference>
<reference evidence="8 9" key="1">
    <citation type="submission" date="2017-09" db="EMBL/GenBank/DDBJ databases">
        <authorList>
            <consortium name="International Durum Wheat Genome Sequencing Consortium (IDWGSC)"/>
            <person name="Milanesi L."/>
        </authorList>
    </citation>
    <scope>NUCLEOTIDE SEQUENCE [LARGE SCALE GENOMIC DNA]</scope>
    <source>
        <strain evidence="9">cv. Svevo</strain>
    </source>
</reference>
<dbReference type="SUPFAM" id="SSF52540">
    <property type="entry name" value="P-loop containing nucleoside triphosphate hydrolases"/>
    <property type="match status" value="1"/>
</dbReference>
<name>A0A9R0YYA6_TRITD</name>
<dbReference type="InterPro" id="IPR042197">
    <property type="entry name" value="Apaf_helical"/>
</dbReference>
<dbReference type="Gramene" id="TRITD6Bv1G228730.5">
    <property type="protein sequence ID" value="TRITD6Bv1G228730.5"/>
    <property type="gene ID" value="TRITD6Bv1G228730"/>
</dbReference>
<dbReference type="SUPFAM" id="SSF52058">
    <property type="entry name" value="L domain-like"/>
    <property type="match status" value="2"/>
</dbReference>
<evidence type="ECO:0000259" key="7">
    <source>
        <dbReference type="Pfam" id="PF25019"/>
    </source>
</evidence>
<evidence type="ECO:0000313" key="9">
    <source>
        <dbReference type="Proteomes" id="UP000324705"/>
    </source>
</evidence>
<keyword evidence="1" id="KW-0433">Leucine-rich repeat</keyword>
<dbReference type="PANTHER" id="PTHR36766">
    <property type="entry name" value="PLANT BROAD-SPECTRUM MILDEW RESISTANCE PROTEIN RPW8"/>
    <property type="match status" value="1"/>
</dbReference>
<dbReference type="InterPro" id="IPR002182">
    <property type="entry name" value="NB-ARC"/>
</dbReference>
<evidence type="ECO:0000256" key="1">
    <source>
        <dbReference type="ARBA" id="ARBA00022614"/>
    </source>
</evidence>
<evidence type="ECO:0000259" key="6">
    <source>
        <dbReference type="Pfam" id="PF23559"/>
    </source>
</evidence>
<evidence type="ECO:0000259" key="5">
    <source>
        <dbReference type="Pfam" id="PF00931"/>
    </source>
</evidence>
<dbReference type="PRINTS" id="PR00364">
    <property type="entry name" value="DISEASERSIST"/>
</dbReference>
<evidence type="ECO:0008006" key="10">
    <source>
        <dbReference type="Google" id="ProtNLM"/>
    </source>
</evidence>
<feature type="domain" description="Disease resistance protein winged helix" evidence="6">
    <location>
        <begin position="560"/>
        <end position="623"/>
    </location>
</feature>
<dbReference type="Pfam" id="PF00931">
    <property type="entry name" value="NB-ARC"/>
    <property type="match status" value="1"/>
</dbReference>
<dbReference type="GO" id="GO:0043531">
    <property type="term" value="F:ADP binding"/>
    <property type="evidence" value="ECO:0007669"/>
    <property type="project" value="InterPro"/>
</dbReference>
<sequence>MHVYCIRTRPNVTCLAIKWAIQASSKPSHCYPILYFAVLPPHKRIPITPSWQPGIIEEMEAAVGAAGWLLGKTLKKLSNELVAAFVASSELGHNFESIKRHLLYTQGLLHAAQGRDMRSNPDPGLQGLLVELSKKADEAEDVLDEIHYFMIQDMLDGTSEATVQEPAALQVGDVLRSHARDGRHALRHTIGNWLPCFSCSPTQHAVPAVNSSDPHDATNSGTANGGGGPADKLSFHRAALSLRIESIIVEMNTICELTSNLLKIANHSIPATVTLKRSSTSLLHKQDTLFGRTVMFEQTVNAITSGTYHSETLSVLPFVGVGGIGKTTFIQHMYNDKRIEGHFTIMVWVCVSTDFDVLKLTRETLSCIPATGKEEYNCTNEVSNLDQAQKSIAKRLKSKRFLIVLDDVCKCKSETDWKNLLAPFTKGETTGSMILVTTRLPSIANLVKTTDPIELLRLEPNDFLTLFEKCIFGDSKPGHYEDDLIDVARGIVEELKGSPLAAKAVGRLLRKNHSREYWVEVLQKKEWKTSKNDDDIMPSLEISYDYLPFRLKKCFSYCALFPEDYKFYNVEITSFWIAIGILDSSCQNDNNYLEELVDNGFLMKGVDSSNDQYYVMHDLLHELSRNVSSQECVNISSLSFSVDDIPKSAQHLSITIDNIYDDSFVEEISKLKSTIDFQNLRTLMIFGYHDAEIANIFKDTFEEIKGLRVLFIAANTGNYLPNNFPNLIHLQYLKISSPFHLKEITLPSTLSRFYHLKFLDLNGWHGSETLPKDISRLVNLRYLHFSKNTHSNIPEVGKMKCLHELKEFRVKKENVGFELTELGELRELGGELSIHNLETVASKVEASAAKLKNKRNLKELRLVWGAKHQTIDDDVLDGLQPHPNLRVLGIINPGIAPCPRWLCGDISTKRLEALHLEGISWVTLPAFEQLPHLTSLTLKNIASMRVFGPGFSGVTKRSFMHLKKIVFEDMPELVEWVGEPNSHLFSTLESIKFKDCRLLTKFPFLECSDCFTNLCELDICDGPELSHFPTMPHTSSLTFIRVENGSSTLSYRGKYLTVEDYNSALAFQYMDKAETVTIEHVSHIPLSELQKLNSLRSLAVKRCDHMFYAELDDSVTLHSVQDLHLDELCMNGEVFSKVLKCFPALCKLSITKCNSMELLHVEDGGGLWDLTMLKSFSATSNSCLRMFSQWPMGEVGGDHTVKPFPPSLRKLQIFKDSSIKSMALLSNLTSLTHLSLADCEELTMDGFNPLITVKLKELAIHNKEKIAIAGDLLLEVERSGLMHKGSFELEFFEVDCISTVLVDPICNHLATTLHTLFFSHDMRVETFTKEQEQALQLLTSLRHLKFEDCYDMQSLPGGLDRLSSLVELEIFGCEKIRLLPPKEGLPASLERLFVWYCGPELIEQAMKLRGDPSFSALVSIL</sequence>
<dbReference type="Proteomes" id="UP000324705">
    <property type="component" value="Chromosome 6B"/>
</dbReference>
<keyword evidence="3" id="KW-0611">Plant defense</keyword>
<gene>
    <name evidence="8" type="ORF">TRITD_6Bv1G228730</name>
</gene>
<dbReference type="InterPro" id="IPR058922">
    <property type="entry name" value="WHD_DRP"/>
</dbReference>
<keyword evidence="9" id="KW-1185">Reference proteome</keyword>
<protein>
    <recommendedName>
        <fullName evidence="10">NB-ARC domain-containing protein</fullName>
    </recommendedName>
</protein>
<dbReference type="Gene3D" id="1.10.8.430">
    <property type="entry name" value="Helical domain of apoptotic protease-activating factors"/>
    <property type="match status" value="1"/>
</dbReference>
<organism evidence="8 9">
    <name type="scientific">Triticum turgidum subsp. durum</name>
    <name type="common">Durum wheat</name>
    <name type="synonym">Triticum durum</name>
    <dbReference type="NCBI Taxonomy" id="4567"/>
    <lineage>
        <taxon>Eukaryota</taxon>
        <taxon>Viridiplantae</taxon>
        <taxon>Streptophyta</taxon>
        <taxon>Embryophyta</taxon>
        <taxon>Tracheophyta</taxon>
        <taxon>Spermatophyta</taxon>
        <taxon>Magnoliopsida</taxon>
        <taxon>Liliopsida</taxon>
        <taxon>Poales</taxon>
        <taxon>Poaceae</taxon>
        <taxon>BOP clade</taxon>
        <taxon>Pooideae</taxon>
        <taxon>Triticodae</taxon>
        <taxon>Triticeae</taxon>
        <taxon>Triticinae</taxon>
        <taxon>Triticum</taxon>
    </lineage>
</organism>
<dbReference type="Pfam" id="PF25019">
    <property type="entry name" value="LRR_R13L1-DRL21"/>
    <property type="match status" value="1"/>
</dbReference>
<feature type="region of interest" description="Disordered" evidence="4">
    <location>
        <begin position="205"/>
        <end position="229"/>
    </location>
</feature>
<feature type="domain" description="R13L1/DRL21-like LRR repeat region" evidence="7">
    <location>
        <begin position="819"/>
        <end position="940"/>
    </location>
</feature>
<dbReference type="Gene3D" id="3.80.10.10">
    <property type="entry name" value="Ribonuclease Inhibitor"/>
    <property type="match status" value="3"/>
</dbReference>
<evidence type="ECO:0000256" key="2">
    <source>
        <dbReference type="ARBA" id="ARBA00022737"/>
    </source>
</evidence>
<dbReference type="InterPro" id="IPR027417">
    <property type="entry name" value="P-loop_NTPase"/>
</dbReference>
<evidence type="ECO:0000313" key="8">
    <source>
        <dbReference type="EMBL" id="VAI64012.1"/>
    </source>
</evidence>